<accession>A0A0A8UQC6</accession>
<gene>
    <name evidence="2" type="ORF">LHA_0178</name>
</gene>
<keyword evidence="3" id="KW-1185">Reference proteome</keyword>
<keyword evidence="1" id="KW-1133">Transmembrane helix</keyword>
<dbReference type="AlphaFoldDB" id="A0A0A8UQC6"/>
<evidence type="ECO:0000313" key="2">
    <source>
        <dbReference type="EMBL" id="CEK09292.1"/>
    </source>
</evidence>
<name>A0A0A8UQC6_LEGHA</name>
<protein>
    <recommendedName>
        <fullName evidence="4">Oleosin</fullName>
    </recommendedName>
</protein>
<keyword evidence="1" id="KW-0472">Membrane</keyword>
<dbReference type="KEGG" id="lha:LHA_0178"/>
<feature type="transmembrane region" description="Helical" evidence="1">
    <location>
        <begin position="36"/>
        <end position="55"/>
    </location>
</feature>
<dbReference type="HOGENOM" id="CLU_1516084_0_0_6"/>
<keyword evidence="1" id="KW-0812">Transmembrane</keyword>
<dbReference type="OrthoDB" id="5654406at2"/>
<organism evidence="2 3">
    <name type="scientific">Legionella hackeliae</name>
    <dbReference type="NCBI Taxonomy" id="449"/>
    <lineage>
        <taxon>Bacteria</taxon>
        <taxon>Pseudomonadati</taxon>
        <taxon>Pseudomonadota</taxon>
        <taxon>Gammaproteobacteria</taxon>
        <taxon>Legionellales</taxon>
        <taxon>Legionellaceae</taxon>
        <taxon>Legionella</taxon>
    </lineage>
</organism>
<dbReference type="STRING" id="449.LHA_0178"/>
<dbReference type="Proteomes" id="UP000032803">
    <property type="component" value="Chromosome I"/>
</dbReference>
<evidence type="ECO:0000256" key="1">
    <source>
        <dbReference type="SAM" id="Phobius"/>
    </source>
</evidence>
<evidence type="ECO:0000313" key="3">
    <source>
        <dbReference type="Proteomes" id="UP000032803"/>
    </source>
</evidence>
<reference evidence="3" key="1">
    <citation type="submission" date="2014-09" db="EMBL/GenBank/DDBJ databases">
        <authorList>
            <person name="Gomez-Valero L."/>
        </authorList>
    </citation>
    <scope>NUCLEOTIDE SEQUENCE [LARGE SCALE GENOMIC DNA]</scope>
    <source>
        <strain evidence="3">ATCC35250</strain>
    </source>
</reference>
<evidence type="ECO:0008006" key="4">
    <source>
        <dbReference type="Google" id="ProtNLM"/>
    </source>
</evidence>
<proteinExistence type="predicted"/>
<dbReference type="EMBL" id="LN681225">
    <property type="protein sequence ID" value="CEK09292.1"/>
    <property type="molecule type" value="Genomic_DNA"/>
</dbReference>
<dbReference type="PATRIC" id="fig|449.7.peg.882"/>
<dbReference type="RefSeq" id="WP_045104850.1">
    <property type="nucleotide sequence ID" value="NZ_LN681225.1"/>
</dbReference>
<feature type="transmembrane region" description="Helical" evidence="1">
    <location>
        <begin position="62"/>
        <end position="82"/>
    </location>
</feature>
<sequence length="177" mass="18849">MRFINFLRTHWAASLAVFLGILTAAAAVTLAVLFPAVIPALAAASFFGVTPLAFLSTLATPAAVATVGALTFAASLTASTLFNTVVSIYNFMNTLITPAQDIEPSAEIKLAKDEDEDLNGTPNLFQRVFGSCCAEKKAEPTDTVRSTFGFRSSNVSDRKQTVPLTDEVDNLQVPKCQ</sequence>